<sequence>MSNWRYDAACEPCIAIKSPSSITSISTVQLVEKVGVYAGREEREDRVTWVRRSRKAVAVGPRKLLNECVIVRFSSLCEEMSFTNVVWTICPTSKTQASLMLYAAGA</sequence>
<organism evidence="1 2">
    <name type="scientific">Amanita muscaria (strain Koide BX008)</name>
    <dbReference type="NCBI Taxonomy" id="946122"/>
    <lineage>
        <taxon>Eukaryota</taxon>
        <taxon>Fungi</taxon>
        <taxon>Dikarya</taxon>
        <taxon>Basidiomycota</taxon>
        <taxon>Agaricomycotina</taxon>
        <taxon>Agaricomycetes</taxon>
        <taxon>Agaricomycetidae</taxon>
        <taxon>Agaricales</taxon>
        <taxon>Pluteineae</taxon>
        <taxon>Amanitaceae</taxon>
        <taxon>Amanita</taxon>
    </lineage>
</organism>
<dbReference type="EMBL" id="KN818699">
    <property type="protein sequence ID" value="KIL54566.1"/>
    <property type="molecule type" value="Genomic_DNA"/>
</dbReference>
<accession>A0A0C2WDC7</accession>
<gene>
    <name evidence="1" type="ORF">M378DRAFT_753006</name>
</gene>
<dbReference type="InParanoid" id="A0A0C2WDC7"/>
<name>A0A0C2WDC7_AMAMK</name>
<evidence type="ECO:0000313" key="1">
    <source>
        <dbReference type="EMBL" id="KIL54566.1"/>
    </source>
</evidence>
<evidence type="ECO:0000313" key="2">
    <source>
        <dbReference type="Proteomes" id="UP000054549"/>
    </source>
</evidence>
<proteinExistence type="predicted"/>
<keyword evidence="2" id="KW-1185">Reference proteome</keyword>
<dbReference type="HOGENOM" id="CLU_2222575_0_0_1"/>
<dbReference type="Proteomes" id="UP000054549">
    <property type="component" value="Unassembled WGS sequence"/>
</dbReference>
<reference evidence="1 2" key="1">
    <citation type="submission" date="2014-04" db="EMBL/GenBank/DDBJ databases">
        <title>Evolutionary Origins and Diversification of the Mycorrhizal Mutualists.</title>
        <authorList>
            <consortium name="DOE Joint Genome Institute"/>
            <consortium name="Mycorrhizal Genomics Consortium"/>
            <person name="Kohler A."/>
            <person name="Kuo A."/>
            <person name="Nagy L.G."/>
            <person name="Floudas D."/>
            <person name="Copeland A."/>
            <person name="Barry K.W."/>
            <person name="Cichocki N."/>
            <person name="Veneault-Fourrey C."/>
            <person name="LaButti K."/>
            <person name="Lindquist E.A."/>
            <person name="Lipzen A."/>
            <person name="Lundell T."/>
            <person name="Morin E."/>
            <person name="Murat C."/>
            <person name="Riley R."/>
            <person name="Ohm R."/>
            <person name="Sun H."/>
            <person name="Tunlid A."/>
            <person name="Henrissat B."/>
            <person name="Grigoriev I.V."/>
            <person name="Hibbett D.S."/>
            <person name="Martin F."/>
        </authorList>
    </citation>
    <scope>NUCLEOTIDE SEQUENCE [LARGE SCALE GENOMIC DNA]</scope>
    <source>
        <strain evidence="1 2">Koide BX008</strain>
    </source>
</reference>
<dbReference type="AlphaFoldDB" id="A0A0C2WDC7"/>
<protein>
    <submittedName>
        <fullName evidence="1">Uncharacterized protein</fullName>
    </submittedName>
</protein>